<organism evidence="3 4">
    <name type="scientific">Pararhizobium antarcticum</name>
    <dbReference type="NCBI Taxonomy" id="1798805"/>
    <lineage>
        <taxon>Bacteria</taxon>
        <taxon>Pseudomonadati</taxon>
        <taxon>Pseudomonadota</taxon>
        <taxon>Alphaproteobacteria</taxon>
        <taxon>Hyphomicrobiales</taxon>
        <taxon>Rhizobiaceae</taxon>
        <taxon>Rhizobium/Agrobacterium group</taxon>
        <taxon>Pararhizobium</taxon>
    </lineage>
</organism>
<dbReference type="GO" id="GO:0016020">
    <property type="term" value="C:membrane"/>
    <property type="evidence" value="ECO:0007669"/>
    <property type="project" value="InterPro"/>
</dbReference>
<sequence>MSTTSAAHPVSGNATRNGVFIMLLSMLMFSLNDVMGKWLVASYSVTQLMLIRSLAALVVLSPFLIRRGWRSLIMVDRPWLHGLRALLFAAEASAFYFAVSYMSLADTMTYWLAAPIYVAAASPFLLGEKVGWRRWSAILFGFAGVVVALEPSSESLSLQALIAIAGSAAFAIAILLGRTLRETSDTTLIFWQVTGALIFSGFGLAIQPASWTPVSGQPLMMLCLLGVVAMLAHIFVTRALKLADAATVVPLQYTLLLWAIIFGWAFFGDTPKLTTLTGAGMIVAAGLFIFFREQQIKRRESRAA</sequence>
<reference evidence="3 4" key="1">
    <citation type="submission" date="2016-02" db="EMBL/GenBank/DDBJ databases">
        <title>Genome sequencing of a beta-galactosidase producing bacteria Rhizobium sp. 59.</title>
        <authorList>
            <person name="Wang D."/>
            <person name="Kot W."/>
            <person name="Qin Y."/>
            <person name="Hansen L."/>
            <person name="Naqvi K."/>
            <person name="Rensing C."/>
        </authorList>
    </citation>
    <scope>NUCLEOTIDE SEQUENCE [LARGE SCALE GENOMIC DNA]</scope>
    <source>
        <strain evidence="3 4">59</strain>
    </source>
</reference>
<feature type="domain" description="EamA" evidence="2">
    <location>
        <begin position="160"/>
        <end position="290"/>
    </location>
</feature>
<feature type="transmembrane region" description="Helical" evidence="1">
    <location>
        <begin position="273"/>
        <end position="291"/>
    </location>
</feature>
<dbReference type="PANTHER" id="PTHR22911:SF135">
    <property type="entry name" value="BLR4310 PROTEIN"/>
    <property type="match status" value="1"/>
</dbReference>
<feature type="transmembrane region" description="Helical" evidence="1">
    <location>
        <begin position="218"/>
        <end position="236"/>
    </location>
</feature>
<dbReference type="PANTHER" id="PTHR22911">
    <property type="entry name" value="ACYL-MALONYL CONDENSING ENZYME-RELATED"/>
    <property type="match status" value="1"/>
</dbReference>
<accession>A0A657LMY1</accession>
<keyword evidence="4" id="KW-1185">Reference proteome</keyword>
<feature type="transmembrane region" description="Helical" evidence="1">
    <location>
        <begin position="110"/>
        <end position="127"/>
    </location>
</feature>
<dbReference type="OrthoDB" id="7818056at2"/>
<name>A0A657LMY1_9HYPH</name>
<gene>
    <name evidence="3" type="ORF">AX760_07205</name>
</gene>
<dbReference type="SUPFAM" id="SSF103481">
    <property type="entry name" value="Multidrug resistance efflux transporter EmrE"/>
    <property type="match status" value="2"/>
</dbReference>
<evidence type="ECO:0000259" key="2">
    <source>
        <dbReference type="Pfam" id="PF00892"/>
    </source>
</evidence>
<dbReference type="InterPro" id="IPR037185">
    <property type="entry name" value="EmrE-like"/>
</dbReference>
<protein>
    <submittedName>
        <fullName evidence="3">Multidrug DMT transporter permease</fullName>
    </submittedName>
</protein>
<feature type="transmembrane region" description="Helical" evidence="1">
    <location>
        <begin position="248"/>
        <end position="267"/>
    </location>
</feature>
<feature type="transmembrane region" description="Helical" evidence="1">
    <location>
        <begin position="134"/>
        <end position="150"/>
    </location>
</feature>
<dbReference type="AlphaFoldDB" id="A0A657LMY1"/>
<dbReference type="Pfam" id="PF00892">
    <property type="entry name" value="EamA"/>
    <property type="match status" value="2"/>
</dbReference>
<feature type="transmembrane region" description="Helical" evidence="1">
    <location>
        <begin position="85"/>
        <end position="104"/>
    </location>
</feature>
<feature type="transmembrane region" description="Helical" evidence="1">
    <location>
        <begin position="156"/>
        <end position="176"/>
    </location>
</feature>
<proteinExistence type="predicted"/>
<evidence type="ECO:0000313" key="3">
    <source>
        <dbReference type="EMBL" id="OJF91299.1"/>
    </source>
</evidence>
<dbReference type="Proteomes" id="UP000182661">
    <property type="component" value="Unassembled WGS sequence"/>
</dbReference>
<comment type="caution">
    <text evidence="3">The sequence shown here is derived from an EMBL/GenBank/DDBJ whole genome shotgun (WGS) entry which is preliminary data.</text>
</comment>
<feature type="transmembrane region" description="Helical" evidence="1">
    <location>
        <begin position="188"/>
        <end position="206"/>
    </location>
</feature>
<evidence type="ECO:0000256" key="1">
    <source>
        <dbReference type="SAM" id="Phobius"/>
    </source>
</evidence>
<feature type="domain" description="EamA" evidence="2">
    <location>
        <begin position="18"/>
        <end position="148"/>
    </location>
</feature>
<dbReference type="InterPro" id="IPR000620">
    <property type="entry name" value="EamA_dom"/>
</dbReference>
<keyword evidence="1" id="KW-0472">Membrane</keyword>
<keyword evidence="1" id="KW-1133">Transmembrane helix</keyword>
<feature type="transmembrane region" description="Helical" evidence="1">
    <location>
        <begin position="46"/>
        <end position="65"/>
    </location>
</feature>
<keyword evidence="1" id="KW-0812">Transmembrane</keyword>
<dbReference type="EMBL" id="LSRP01000129">
    <property type="protein sequence ID" value="OJF91299.1"/>
    <property type="molecule type" value="Genomic_DNA"/>
</dbReference>
<evidence type="ECO:0000313" key="4">
    <source>
        <dbReference type="Proteomes" id="UP000182661"/>
    </source>
</evidence>
<dbReference type="RefSeq" id="WP_071835332.1">
    <property type="nucleotide sequence ID" value="NZ_LSRP01000129.1"/>
</dbReference>